<evidence type="ECO:0000259" key="3">
    <source>
        <dbReference type="Pfam" id="PF10099"/>
    </source>
</evidence>
<name>A0A7X1TML2_9MICC</name>
<sequence length="262" mass="26841">MQHLDPESISLAALGEDLDESARAHLDGCDTCAMEVDDLHEVVRVARAGDDGHLDSPDPAVWAGIHAELGLGPAHLEDPLTRTASARGGLRAVGTGPGPGDVTPMKGRSFRRPFGVRHLAAAATVGVLVGGGALWAVQVFASPPAPEVLAETVLEPLDGSTAEGTATVVSGEGGVRSLDVRSTAGEGGGFEEVWLIAPELDRMYSLGVLHGGDGSLTIPDSVDLDEFPIVDVSDEPLDGDPTHSGVSVLRGTLAAGSGRQQD</sequence>
<feature type="transmembrane region" description="Helical" evidence="2">
    <location>
        <begin position="114"/>
        <end position="137"/>
    </location>
</feature>
<proteinExistence type="predicted"/>
<dbReference type="GO" id="GO:0005886">
    <property type="term" value="C:plasma membrane"/>
    <property type="evidence" value="ECO:0007669"/>
    <property type="project" value="InterPro"/>
</dbReference>
<dbReference type="AlphaFoldDB" id="A0A7X1TML2"/>
<feature type="domain" description="Anti-sigma K factor RskA C-terminal" evidence="3">
    <location>
        <begin position="120"/>
        <end position="245"/>
    </location>
</feature>
<dbReference type="OrthoDB" id="4328740at2"/>
<dbReference type="InterPro" id="IPR018764">
    <property type="entry name" value="RskA_C"/>
</dbReference>
<keyword evidence="5" id="KW-1185">Reference proteome</keyword>
<evidence type="ECO:0000256" key="2">
    <source>
        <dbReference type="SAM" id="Phobius"/>
    </source>
</evidence>
<protein>
    <submittedName>
        <fullName evidence="4">Anti-sigma factor</fullName>
    </submittedName>
</protein>
<keyword evidence="2" id="KW-1133">Transmembrane helix</keyword>
<keyword evidence="2" id="KW-0472">Membrane</keyword>
<evidence type="ECO:0000313" key="4">
    <source>
        <dbReference type="EMBL" id="MPY09819.1"/>
    </source>
</evidence>
<evidence type="ECO:0000256" key="1">
    <source>
        <dbReference type="SAM" id="MobiDB-lite"/>
    </source>
</evidence>
<dbReference type="Proteomes" id="UP000326464">
    <property type="component" value="Unassembled WGS sequence"/>
</dbReference>
<gene>
    <name evidence="4" type="ORF">FNH21_03640</name>
</gene>
<dbReference type="Pfam" id="PF10099">
    <property type="entry name" value="RskA_C"/>
    <property type="match status" value="1"/>
</dbReference>
<organism evidence="4 5">
    <name type="scientific">Arthrobacter bussei</name>
    <dbReference type="NCBI Taxonomy" id="2594179"/>
    <lineage>
        <taxon>Bacteria</taxon>
        <taxon>Bacillati</taxon>
        <taxon>Actinomycetota</taxon>
        <taxon>Actinomycetes</taxon>
        <taxon>Micrococcales</taxon>
        <taxon>Micrococcaceae</taxon>
        <taxon>Arthrobacter</taxon>
    </lineage>
</organism>
<keyword evidence="2" id="KW-0812">Transmembrane</keyword>
<dbReference type="RefSeq" id="WP_152812390.1">
    <property type="nucleotide sequence ID" value="NZ_VJXX01000001.1"/>
</dbReference>
<dbReference type="EMBL" id="VJXX01000001">
    <property type="protein sequence ID" value="MPY09819.1"/>
    <property type="molecule type" value="Genomic_DNA"/>
</dbReference>
<comment type="caution">
    <text evidence="4">The sequence shown here is derived from an EMBL/GenBank/DDBJ whole genome shotgun (WGS) entry which is preliminary data.</text>
</comment>
<accession>A0A7X1TML2</accession>
<reference evidence="5" key="1">
    <citation type="submission" date="2019-07" db="EMBL/GenBank/DDBJ databases">
        <title>Arthrobacter KR32 sp. nov., isolated from mountain cheese made of cows milk.</title>
        <authorList>
            <person name="Flegler A."/>
        </authorList>
    </citation>
    <scope>NUCLEOTIDE SEQUENCE [LARGE SCALE GENOMIC DNA]</scope>
    <source>
        <strain evidence="5">KR32</strain>
    </source>
</reference>
<evidence type="ECO:0000313" key="5">
    <source>
        <dbReference type="Proteomes" id="UP000326464"/>
    </source>
</evidence>
<feature type="region of interest" description="Disordered" evidence="1">
    <location>
        <begin position="236"/>
        <end position="262"/>
    </location>
</feature>